<dbReference type="Proteomes" id="UP000318733">
    <property type="component" value="Unassembled WGS sequence"/>
</dbReference>
<comment type="caution">
    <text evidence="1">The sequence shown here is derived from an EMBL/GenBank/DDBJ whole genome shotgun (WGS) entry which is preliminary data.</text>
</comment>
<evidence type="ECO:0000313" key="2">
    <source>
        <dbReference type="Proteomes" id="UP000318733"/>
    </source>
</evidence>
<name>A0A556MWK7_9SPHI</name>
<organism evidence="1 2">
    <name type="scientific">Mucilaginibacter corticis</name>
    <dbReference type="NCBI Taxonomy" id="2597670"/>
    <lineage>
        <taxon>Bacteria</taxon>
        <taxon>Pseudomonadati</taxon>
        <taxon>Bacteroidota</taxon>
        <taxon>Sphingobacteriia</taxon>
        <taxon>Sphingobacteriales</taxon>
        <taxon>Sphingobacteriaceae</taxon>
        <taxon>Mucilaginibacter</taxon>
    </lineage>
</organism>
<protein>
    <submittedName>
        <fullName evidence="1">Uncharacterized protein</fullName>
    </submittedName>
</protein>
<reference evidence="1 2" key="1">
    <citation type="submission" date="2019-07" db="EMBL/GenBank/DDBJ databases">
        <authorList>
            <person name="Huq M.A."/>
        </authorList>
    </citation>
    <scope>NUCLEOTIDE SEQUENCE [LARGE SCALE GENOMIC DNA]</scope>
    <source>
        <strain evidence="1 2">MAH-19</strain>
    </source>
</reference>
<gene>
    <name evidence="1" type="ORF">FO440_09025</name>
</gene>
<dbReference type="EMBL" id="VLPK01000001">
    <property type="protein sequence ID" value="TSJ44301.1"/>
    <property type="molecule type" value="Genomic_DNA"/>
</dbReference>
<dbReference type="AlphaFoldDB" id="A0A556MWK7"/>
<sequence length="121" mass="14057">MIIDQSVLLGLNNLLGLNYTGAEQDWDIEFADSNRVHDFIKIAQHSSLSVSEKYAVISLILASYDDFLAVKEDTNQLLWSKITDLINPDREIYKDLLSYWARWDKENDDRFLITPLVRSTF</sequence>
<proteinExistence type="predicted"/>
<dbReference type="RefSeq" id="WP_144247863.1">
    <property type="nucleotide sequence ID" value="NZ_VLPK01000001.1"/>
</dbReference>
<keyword evidence="2" id="KW-1185">Reference proteome</keyword>
<accession>A0A556MWK7</accession>
<dbReference type="OrthoDB" id="1450612at2"/>
<evidence type="ECO:0000313" key="1">
    <source>
        <dbReference type="EMBL" id="TSJ44301.1"/>
    </source>
</evidence>